<protein>
    <recommendedName>
        <fullName evidence="4">Replication termination factor 2</fullName>
    </recommendedName>
</protein>
<feature type="region of interest" description="Disordered" evidence="1">
    <location>
        <begin position="42"/>
        <end position="62"/>
    </location>
</feature>
<sequence length="225" mass="24304">MPRFPLAYLLIDVLLGVGAWQPSANPFPACGACARAGVAEMKGRGSRGMPGKTQGYQGRDNQGMKQRMQKRDFDKKEWVQVVDSLDEDVGMEPGATKAVSAGKTPRGQDFIWTLIRGVPKENAEGVLEQRVFAVDGACRCCQFPMTAAKMAVEADASYSATCGLCGTKYSLEDGSVLEFLPKRNPAEWAAALANEKKGPQKMVTLPTRVSKGGKVYLRLPDGTLL</sequence>
<name>A0A7S0J4I7_9EUKA</name>
<dbReference type="EMBL" id="HBER01032305">
    <property type="protein sequence ID" value="CAD8540962.1"/>
    <property type="molecule type" value="Transcribed_RNA"/>
</dbReference>
<evidence type="ECO:0000256" key="2">
    <source>
        <dbReference type="SAM" id="SignalP"/>
    </source>
</evidence>
<evidence type="ECO:0008006" key="4">
    <source>
        <dbReference type="Google" id="ProtNLM"/>
    </source>
</evidence>
<organism evidence="3">
    <name type="scientific">Calcidiscus leptoporus</name>
    <dbReference type="NCBI Taxonomy" id="127549"/>
    <lineage>
        <taxon>Eukaryota</taxon>
        <taxon>Haptista</taxon>
        <taxon>Haptophyta</taxon>
        <taxon>Prymnesiophyceae</taxon>
        <taxon>Coccolithales</taxon>
        <taxon>Calcidiscaceae</taxon>
        <taxon>Calcidiscus</taxon>
    </lineage>
</organism>
<feature type="chain" id="PRO_5031538229" description="Replication termination factor 2" evidence="2">
    <location>
        <begin position="20"/>
        <end position="225"/>
    </location>
</feature>
<proteinExistence type="predicted"/>
<dbReference type="AlphaFoldDB" id="A0A7S0J4I7"/>
<gene>
    <name evidence="3" type="ORF">CLEP1334_LOCUS16248</name>
</gene>
<reference evidence="3" key="1">
    <citation type="submission" date="2021-01" db="EMBL/GenBank/DDBJ databases">
        <authorList>
            <person name="Corre E."/>
            <person name="Pelletier E."/>
            <person name="Niang G."/>
            <person name="Scheremetjew M."/>
            <person name="Finn R."/>
            <person name="Kale V."/>
            <person name="Holt S."/>
            <person name="Cochrane G."/>
            <person name="Meng A."/>
            <person name="Brown T."/>
            <person name="Cohen L."/>
        </authorList>
    </citation>
    <scope>NUCLEOTIDE SEQUENCE</scope>
    <source>
        <strain evidence="3">RCC1130</strain>
    </source>
</reference>
<evidence type="ECO:0000313" key="3">
    <source>
        <dbReference type="EMBL" id="CAD8540962.1"/>
    </source>
</evidence>
<accession>A0A7S0J4I7</accession>
<feature type="signal peptide" evidence="2">
    <location>
        <begin position="1"/>
        <end position="19"/>
    </location>
</feature>
<evidence type="ECO:0000256" key="1">
    <source>
        <dbReference type="SAM" id="MobiDB-lite"/>
    </source>
</evidence>
<keyword evidence="2" id="KW-0732">Signal</keyword>